<dbReference type="EMBL" id="JACHGG010000002">
    <property type="protein sequence ID" value="MBB6058879.1"/>
    <property type="molecule type" value="Genomic_DNA"/>
</dbReference>
<reference evidence="2 3" key="1">
    <citation type="submission" date="2020-08" db="EMBL/GenBank/DDBJ databases">
        <title>Genomic Encyclopedia of Type Strains, Phase IV (KMG-IV): sequencing the most valuable type-strain genomes for metagenomic binning, comparative biology and taxonomic classification.</title>
        <authorList>
            <person name="Goeker M."/>
        </authorList>
    </citation>
    <scope>NUCLEOTIDE SEQUENCE [LARGE SCALE GENOMIC DNA]</scope>
    <source>
        <strain evidence="2 3">DSM 26718</strain>
    </source>
</reference>
<dbReference type="Pfam" id="PF13672">
    <property type="entry name" value="PP2C_2"/>
    <property type="match status" value="1"/>
</dbReference>
<evidence type="ECO:0000259" key="1">
    <source>
        <dbReference type="SMART" id="SM00332"/>
    </source>
</evidence>
<dbReference type="InterPro" id="IPR036457">
    <property type="entry name" value="PPM-type-like_dom_sf"/>
</dbReference>
<dbReference type="InterPro" id="IPR001932">
    <property type="entry name" value="PPM-type_phosphatase-like_dom"/>
</dbReference>
<feature type="domain" description="PPM-type phosphatase" evidence="1">
    <location>
        <begin position="1"/>
        <end position="268"/>
    </location>
</feature>
<dbReference type="SMART" id="SM00332">
    <property type="entry name" value="PP2Cc"/>
    <property type="match status" value="1"/>
</dbReference>
<dbReference type="AlphaFoldDB" id="A0A7W9T1Q5"/>
<dbReference type="Gene3D" id="3.60.40.10">
    <property type="entry name" value="PPM-type phosphatase domain"/>
    <property type="match status" value="1"/>
</dbReference>
<comment type="caution">
    <text evidence="2">The sequence shown here is derived from an EMBL/GenBank/DDBJ whole genome shotgun (WGS) entry which is preliminary data.</text>
</comment>
<keyword evidence="3" id="KW-1185">Reference proteome</keyword>
<evidence type="ECO:0000313" key="2">
    <source>
        <dbReference type="EMBL" id="MBB6058879.1"/>
    </source>
</evidence>
<dbReference type="RefSeq" id="WP_183402961.1">
    <property type="nucleotide sequence ID" value="NZ_JACHGG010000002.1"/>
</dbReference>
<proteinExistence type="predicted"/>
<organism evidence="2 3">
    <name type="scientific">Hymenobacter luteus</name>
    <dbReference type="NCBI Taxonomy" id="1411122"/>
    <lineage>
        <taxon>Bacteria</taxon>
        <taxon>Pseudomonadati</taxon>
        <taxon>Bacteroidota</taxon>
        <taxon>Cytophagia</taxon>
        <taxon>Cytophagales</taxon>
        <taxon>Hymenobacteraceae</taxon>
        <taxon>Hymenobacter</taxon>
    </lineage>
</organism>
<evidence type="ECO:0000313" key="3">
    <source>
        <dbReference type="Proteomes" id="UP000532746"/>
    </source>
</evidence>
<name>A0A7W9T1Q5_9BACT</name>
<protein>
    <submittedName>
        <fullName evidence="2">Serine/threonine protein phosphatase PrpC</fullName>
    </submittedName>
</protein>
<dbReference type="Proteomes" id="UP000532746">
    <property type="component" value="Unassembled WGS sequence"/>
</dbReference>
<accession>A0A7W9T1Q5</accession>
<gene>
    <name evidence="2" type="ORF">HNQ93_001725</name>
</gene>
<sequence length="294" mass="32046">MPVLTAAATRSVKPTNQDACMATSDGIVVADGIGSFYQAEVAAQLVTQEMTKQLDKLLHNASAEDYTLAFRKVQIALGQSEAARKIVVPDSHPATDVLGTTLLCAKAEGNRLTVAYVGNGAVLHLRGGFNEFPANVLLPWNALNYLNPHTIAHDGRNMLVRFISPHSNEAQIQPTVLQLQQDVTDTGDILILCTDGIHSNDQVPVGRDEEGNLWISGEQALKRLYKALGTYLLEAEPTSEGLQRLLEHYLEELEQAQMISDDCTVAVLITNQALKHFQRLRTTLYAAPTAYAAD</sequence>
<dbReference type="SUPFAM" id="SSF81606">
    <property type="entry name" value="PP2C-like"/>
    <property type="match status" value="1"/>
</dbReference>